<dbReference type="OrthoDB" id="413885at2759"/>
<proteinExistence type="predicted"/>
<dbReference type="GeneID" id="37077811"/>
<protein>
    <submittedName>
        <fullName evidence="1">Uncharacterized protein</fullName>
    </submittedName>
</protein>
<dbReference type="SUPFAM" id="SSF54373">
    <property type="entry name" value="FAD-linked reductases, C-terminal domain"/>
    <property type="match status" value="1"/>
</dbReference>
<dbReference type="RefSeq" id="XP_025426242.1">
    <property type="nucleotide sequence ID" value="XM_025576582.1"/>
</dbReference>
<dbReference type="AlphaFoldDB" id="A0A318Z9Q6"/>
<dbReference type="STRING" id="1450539.A0A318Z9Q6"/>
<name>A0A318Z9Q6_9EURO</name>
<dbReference type="Gene3D" id="3.30.410.10">
    <property type="entry name" value="Cholesterol Oxidase, domain 2"/>
    <property type="match status" value="1"/>
</dbReference>
<reference evidence="1 2" key="1">
    <citation type="submission" date="2016-12" db="EMBL/GenBank/DDBJ databases">
        <title>The genomes of Aspergillus section Nigri reveals drivers in fungal speciation.</title>
        <authorList>
            <consortium name="DOE Joint Genome Institute"/>
            <person name="Vesth T.C."/>
            <person name="Nybo J."/>
            <person name="Theobald S."/>
            <person name="Brandl J."/>
            <person name="Frisvad J.C."/>
            <person name="Nielsen K.F."/>
            <person name="Lyhne E.K."/>
            <person name="Kogle M.E."/>
            <person name="Kuo A."/>
            <person name="Riley R."/>
            <person name="Clum A."/>
            <person name="Nolan M."/>
            <person name="Lipzen A."/>
            <person name="Salamov A."/>
            <person name="Henrissat B."/>
            <person name="Wiebenga A."/>
            <person name="De Vries R.P."/>
            <person name="Grigoriev I.V."/>
            <person name="Mortensen U.H."/>
            <person name="Andersen M.R."/>
            <person name="Baker S.E."/>
        </authorList>
    </citation>
    <scope>NUCLEOTIDE SEQUENCE [LARGE SCALE GENOMIC DNA]</scope>
    <source>
        <strain evidence="1 2">JOP 1030-1</strain>
    </source>
</reference>
<evidence type="ECO:0000313" key="2">
    <source>
        <dbReference type="Proteomes" id="UP000248349"/>
    </source>
</evidence>
<dbReference type="EMBL" id="KZ821292">
    <property type="protein sequence ID" value="PYH40260.1"/>
    <property type="molecule type" value="Genomic_DNA"/>
</dbReference>
<organism evidence="1 2">
    <name type="scientific">Aspergillus saccharolyticus JOP 1030-1</name>
    <dbReference type="NCBI Taxonomy" id="1450539"/>
    <lineage>
        <taxon>Eukaryota</taxon>
        <taxon>Fungi</taxon>
        <taxon>Dikarya</taxon>
        <taxon>Ascomycota</taxon>
        <taxon>Pezizomycotina</taxon>
        <taxon>Eurotiomycetes</taxon>
        <taxon>Eurotiomycetidae</taxon>
        <taxon>Eurotiales</taxon>
        <taxon>Aspergillaceae</taxon>
        <taxon>Aspergillus</taxon>
        <taxon>Aspergillus subgen. Circumdati</taxon>
    </lineage>
</organism>
<evidence type="ECO:0000313" key="1">
    <source>
        <dbReference type="EMBL" id="PYH40260.1"/>
    </source>
</evidence>
<sequence>MTMFYRWFAQAEIGLWSTMQFNETWTILESCDEGQIHAYEDLNAGDLTQDKSRLVFFTSNIASNGITRYYQGLYMPTAEGVVTIHAYMTHGLTSTGVLGPDTSQKNDLRGLPPPAYCWGLQGGYLV</sequence>
<dbReference type="Proteomes" id="UP000248349">
    <property type="component" value="Unassembled WGS sequence"/>
</dbReference>
<keyword evidence="2" id="KW-1185">Reference proteome</keyword>
<gene>
    <name evidence="1" type="ORF">BP01DRAFT_370065</name>
</gene>
<accession>A0A318Z9Q6</accession>